<feature type="compositionally biased region" description="Low complexity" evidence="9">
    <location>
        <begin position="70"/>
        <end position="79"/>
    </location>
</feature>
<feature type="compositionally biased region" description="Acidic residues" evidence="9">
    <location>
        <begin position="87"/>
        <end position="97"/>
    </location>
</feature>
<comment type="catalytic activity">
    <reaction evidence="8">
        <text>L-seryl-[protein] + ATP = O-phospho-L-seryl-[protein] + ADP + H(+)</text>
        <dbReference type="Rhea" id="RHEA:17989"/>
        <dbReference type="Rhea" id="RHEA-COMP:9863"/>
        <dbReference type="Rhea" id="RHEA-COMP:11604"/>
        <dbReference type="ChEBI" id="CHEBI:15378"/>
        <dbReference type="ChEBI" id="CHEBI:29999"/>
        <dbReference type="ChEBI" id="CHEBI:30616"/>
        <dbReference type="ChEBI" id="CHEBI:83421"/>
        <dbReference type="ChEBI" id="CHEBI:456216"/>
        <dbReference type="EC" id="2.7.11.1"/>
    </reaction>
</comment>
<feature type="region of interest" description="Disordered" evidence="9">
    <location>
        <begin position="61"/>
        <end position="147"/>
    </location>
</feature>
<dbReference type="PROSITE" id="PS50011">
    <property type="entry name" value="PROTEIN_KINASE_DOM"/>
    <property type="match status" value="1"/>
</dbReference>
<protein>
    <recommendedName>
        <fullName evidence="1">non-specific serine/threonine protein kinase</fullName>
        <ecNumber evidence="1">2.7.11.1</ecNumber>
    </recommendedName>
</protein>
<reference evidence="11 12" key="1">
    <citation type="submission" date="2018-10" db="EMBL/GenBank/DDBJ databases">
        <title>Fifty Aureobasidium pullulans genomes reveal a recombining polyextremotolerant generalist.</title>
        <authorList>
            <person name="Gostincar C."/>
            <person name="Turk M."/>
            <person name="Zajc J."/>
            <person name="Gunde-Cimerman N."/>
        </authorList>
    </citation>
    <scope>NUCLEOTIDE SEQUENCE [LARGE SCALE GENOMIC DNA]</scope>
    <source>
        <strain evidence="11 12">EXF-6604</strain>
    </source>
</reference>
<evidence type="ECO:0000256" key="2">
    <source>
        <dbReference type="ARBA" id="ARBA00022527"/>
    </source>
</evidence>
<evidence type="ECO:0000256" key="1">
    <source>
        <dbReference type="ARBA" id="ARBA00012513"/>
    </source>
</evidence>
<comment type="catalytic activity">
    <reaction evidence="7">
        <text>L-threonyl-[protein] + ATP = O-phospho-L-threonyl-[protein] + ADP + H(+)</text>
        <dbReference type="Rhea" id="RHEA:46608"/>
        <dbReference type="Rhea" id="RHEA-COMP:11060"/>
        <dbReference type="Rhea" id="RHEA-COMP:11605"/>
        <dbReference type="ChEBI" id="CHEBI:15378"/>
        <dbReference type="ChEBI" id="CHEBI:30013"/>
        <dbReference type="ChEBI" id="CHEBI:30616"/>
        <dbReference type="ChEBI" id="CHEBI:61977"/>
        <dbReference type="ChEBI" id="CHEBI:456216"/>
        <dbReference type="EC" id="2.7.11.1"/>
    </reaction>
</comment>
<proteinExistence type="predicted"/>
<feature type="non-terminal residue" evidence="11">
    <location>
        <position position="1"/>
    </location>
</feature>
<evidence type="ECO:0000256" key="8">
    <source>
        <dbReference type="ARBA" id="ARBA00048679"/>
    </source>
</evidence>
<evidence type="ECO:0000313" key="11">
    <source>
        <dbReference type="EMBL" id="THY21772.1"/>
    </source>
</evidence>
<dbReference type="EMBL" id="QZBD01000273">
    <property type="protein sequence ID" value="THY21772.1"/>
    <property type="molecule type" value="Genomic_DNA"/>
</dbReference>
<dbReference type="SMART" id="SM00220">
    <property type="entry name" value="S_TKc"/>
    <property type="match status" value="1"/>
</dbReference>
<sequence>NTDALPLFTAVTSLSPKAAQFYNSSDQRKHHVEKQQSQPVPALRDAFTRYSVRHYCHLKGRMAPKHPLEKGGLPTGGPTKKAKLGNDEDVDMPDAEDELPRTPGAGLFDPLEDPEALDPTPGLYEYEEFSTDPTTSTDPPFPTDPVDVPDEPDPAMTLEDLDYTDPNLQFDIPYVEHSKDESADQNSPIPGSSPPTVSGAAVVISNIKSTVSWISKSGQIQLYDLKIYIPFYKESEPDKDMLLKKFKRVDNLDKETHGNAEQGWIGVNEALGEGGQGCARLFVKLDKEGQIVDRIAVKETYESAATWLSTDFWHEHREGKDPREAIIHRLLSLETEQKWERYIIGYRGHSINHKNKSHRTYMEYVDGGDFHKLFKAQNRKYTHINKHDADGSPSRDTDGAEGVPEAFVWYFLRQMTTAMHRMNNIPLRAYKEYHVVHHRCDPNEFPLYPIMKASRSCVYHSDCVRKLGDFGSARLTSNFDSKNPGGFRGDARTSGYIAPEMSSAMQRRNLWSRIGSATNVWQIATTAVQMMRSSLPEMIEYDENQDPGHPTLGDLRSGNEYSNELVYLLAEMLHPDPDSRADCQDIINAYVENKEVWLEMADSKVVRNFETSNLWLHWREGDGKWGVGTVFENPERSEDFRAREAKRLKKIVDDVKKRVEDRKKKKDEEDKKGGGDDGDDGGSGGGGDGGGDHGGPESTVKGPKKPPPAKKQPRKQQAAESPDDDDGPPDPTVKETKPRNPNVKKAPRKLPPAGTDDGTDDGTVKKPMTPSEAGKVAGKHLPKKGTALSQYGQGAGKRIPEKAPPPGTGKGPPPGTGKGPPPGTGKQPPPGAENYIPGQTIPRSSDSSDVDMVEY</sequence>
<keyword evidence="6" id="KW-0067">ATP-binding</keyword>
<feature type="compositionally biased region" description="Pro residues" evidence="9">
    <location>
        <begin position="802"/>
        <end position="831"/>
    </location>
</feature>
<keyword evidence="5" id="KW-0418">Kinase</keyword>
<keyword evidence="4" id="KW-0547">Nucleotide-binding</keyword>
<evidence type="ECO:0000256" key="9">
    <source>
        <dbReference type="SAM" id="MobiDB-lite"/>
    </source>
</evidence>
<accession>A0A4S9L056</accession>
<dbReference type="InterPro" id="IPR050660">
    <property type="entry name" value="NEK_Ser/Thr_kinase"/>
</dbReference>
<dbReference type="InterPro" id="IPR000719">
    <property type="entry name" value="Prot_kinase_dom"/>
</dbReference>
<dbReference type="Gene3D" id="1.10.510.10">
    <property type="entry name" value="Transferase(Phosphotransferase) domain 1"/>
    <property type="match status" value="1"/>
</dbReference>
<feature type="compositionally biased region" description="Basic and acidic residues" evidence="9">
    <location>
        <begin position="658"/>
        <end position="675"/>
    </location>
</feature>
<dbReference type="EC" id="2.7.11.1" evidence="1"/>
<dbReference type="InterPro" id="IPR011009">
    <property type="entry name" value="Kinase-like_dom_sf"/>
</dbReference>
<dbReference type="GO" id="GO:0005524">
    <property type="term" value="F:ATP binding"/>
    <property type="evidence" value="ECO:0007669"/>
    <property type="project" value="UniProtKB-KW"/>
</dbReference>
<dbReference type="PANTHER" id="PTHR43671">
    <property type="entry name" value="SERINE/THREONINE-PROTEIN KINASE NEK"/>
    <property type="match status" value="1"/>
</dbReference>
<organism evidence="11 12">
    <name type="scientific">Aureobasidium pullulans</name>
    <name type="common">Black yeast</name>
    <name type="synonym">Pullularia pullulans</name>
    <dbReference type="NCBI Taxonomy" id="5580"/>
    <lineage>
        <taxon>Eukaryota</taxon>
        <taxon>Fungi</taxon>
        <taxon>Dikarya</taxon>
        <taxon>Ascomycota</taxon>
        <taxon>Pezizomycotina</taxon>
        <taxon>Dothideomycetes</taxon>
        <taxon>Dothideomycetidae</taxon>
        <taxon>Dothideales</taxon>
        <taxon>Saccotheciaceae</taxon>
        <taxon>Aureobasidium</taxon>
    </lineage>
</organism>
<evidence type="ECO:0000259" key="10">
    <source>
        <dbReference type="PROSITE" id="PS50011"/>
    </source>
</evidence>
<evidence type="ECO:0000256" key="6">
    <source>
        <dbReference type="ARBA" id="ARBA00022840"/>
    </source>
</evidence>
<dbReference type="SUPFAM" id="SSF56112">
    <property type="entry name" value="Protein kinase-like (PK-like)"/>
    <property type="match status" value="1"/>
</dbReference>
<dbReference type="PANTHER" id="PTHR43671:SF98">
    <property type="entry name" value="SERINE_THREONINE-PROTEIN KINASE NEK11"/>
    <property type="match status" value="1"/>
</dbReference>
<gene>
    <name evidence="11" type="ORF">D6D01_06428</name>
</gene>
<feature type="domain" description="Protein kinase" evidence="10">
    <location>
        <begin position="265"/>
        <end position="598"/>
    </location>
</feature>
<dbReference type="Proteomes" id="UP000306584">
    <property type="component" value="Unassembled WGS sequence"/>
</dbReference>
<feature type="compositionally biased region" description="Basic residues" evidence="9">
    <location>
        <begin position="702"/>
        <end position="714"/>
    </location>
</feature>
<feature type="region of interest" description="Disordered" evidence="9">
    <location>
        <begin position="658"/>
        <end position="855"/>
    </location>
</feature>
<dbReference type="AlphaFoldDB" id="A0A4S9L056"/>
<evidence type="ECO:0000256" key="5">
    <source>
        <dbReference type="ARBA" id="ARBA00022777"/>
    </source>
</evidence>
<keyword evidence="3" id="KW-0808">Transferase</keyword>
<evidence type="ECO:0000256" key="3">
    <source>
        <dbReference type="ARBA" id="ARBA00022679"/>
    </source>
</evidence>
<keyword evidence="2" id="KW-0723">Serine/threonine-protein kinase</keyword>
<evidence type="ECO:0000313" key="12">
    <source>
        <dbReference type="Proteomes" id="UP000306584"/>
    </source>
</evidence>
<name>A0A4S9L056_AURPU</name>
<evidence type="ECO:0000256" key="7">
    <source>
        <dbReference type="ARBA" id="ARBA00047899"/>
    </source>
</evidence>
<evidence type="ECO:0000256" key="4">
    <source>
        <dbReference type="ARBA" id="ARBA00022741"/>
    </source>
</evidence>
<dbReference type="GO" id="GO:0004674">
    <property type="term" value="F:protein serine/threonine kinase activity"/>
    <property type="evidence" value="ECO:0007669"/>
    <property type="project" value="UniProtKB-KW"/>
</dbReference>
<comment type="caution">
    <text evidence="11">The sequence shown here is derived from an EMBL/GenBank/DDBJ whole genome shotgun (WGS) entry which is preliminary data.</text>
</comment>